<feature type="region of interest" description="Disordered" evidence="4">
    <location>
        <begin position="316"/>
        <end position="399"/>
    </location>
</feature>
<keyword evidence="8" id="KW-1185">Reference proteome</keyword>
<dbReference type="Gene3D" id="1.10.8.80">
    <property type="entry name" value="Magnesium chelatase subunit I, C-Terminal domain"/>
    <property type="match status" value="1"/>
</dbReference>
<name>A0A1R1SHH8_9ACTN</name>
<feature type="compositionally biased region" description="Pro residues" evidence="4">
    <location>
        <begin position="328"/>
        <end position="352"/>
    </location>
</feature>
<dbReference type="FunFam" id="3.40.50.300:FF:000640">
    <property type="entry name" value="MoxR family ATPase"/>
    <property type="match status" value="1"/>
</dbReference>
<dbReference type="InterPro" id="IPR041628">
    <property type="entry name" value="ChlI/MoxR_AAA_lid"/>
</dbReference>
<dbReference type="STRING" id="67365.GCA_001704635_02623"/>
<comment type="caution">
    <text evidence="7">The sequence shown here is derived from an EMBL/GenBank/DDBJ whole genome shotgun (WGS) entry which is preliminary data.</text>
</comment>
<dbReference type="AlphaFoldDB" id="A0A1R1SHH8"/>
<dbReference type="Pfam" id="PF17863">
    <property type="entry name" value="AAA_lid_2"/>
    <property type="match status" value="1"/>
</dbReference>
<dbReference type="RefSeq" id="WP_065958563.1">
    <property type="nucleotide sequence ID" value="NZ_ASQP01000275.1"/>
</dbReference>
<evidence type="ECO:0000313" key="7">
    <source>
        <dbReference type="EMBL" id="OMI37708.1"/>
    </source>
</evidence>
<evidence type="ECO:0000256" key="4">
    <source>
        <dbReference type="SAM" id="MobiDB-lite"/>
    </source>
</evidence>
<feature type="domain" description="ATPase AAA-3" evidence="5">
    <location>
        <begin position="47"/>
        <end position="176"/>
    </location>
</feature>
<gene>
    <name evidence="7" type="ORF">SPAR_19738</name>
</gene>
<dbReference type="Pfam" id="PF07726">
    <property type="entry name" value="AAA_3"/>
    <property type="match status" value="1"/>
</dbReference>
<dbReference type="PANTHER" id="PTHR42759:SF5">
    <property type="entry name" value="METHANOL DEHYDROGENASE REGULATOR"/>
    <property type="match status" value="1"/>
</dbReference>
<dbReference type="CDD" id="cd00009">
    <property type="entry name" value="AAA"/>
    <property type="match status" value="1"/>
</dbReference>
<reference evidence="7 8" key="1">
    <citation type="submission" date="2013-05" db="EMBL/GenBank/DDBJ databases">
        <title>Genome sequence of Streptomyces sparsogenes DSM 40356.</title>
        <authorList>
            <person name="Coyne S."/>
            <person name="Seebeck F.P."/>
        </authorList>
    </citation>
    <scope>NUCLEOTIDE SEQUENCE [LARGE SCALE GENOMIC DNA]</scope>
    <source>
        <strain evidence="7 8">DSM 40356</strain>
    </source>
</reference>
<proteinExistence type="inferred from homology"/>
<organism evidence="7 8">
    <name type="scientific">Streptomyces sparsogenes DSM 40356</name>
    <dbReference type="NCBI Taxonomy" id="1331668"/>
    <lineage>
        <taxon>Bacteria</taxon>
        <taxon>Bacillati</taxon>
        <taxon>Actinomycetota</taxon>
        <taxon>Actinomycetes</taxon>
        <taxon>Kitasatosporales</taxon>
        <taxon>Streptomycetaceae</taxon>
        <taxon>Streptomyces</taxon>
    </lineage>
</organism>
<dbReference type="Proteomes" id="UP000186168">
    <property type="component" value="Unassembled WGS sequence"/>
</dbReference>
<feature type="compositionally biased region" description="Pro residues" evidence="4">
    <location>
        <begin position="374"/>
        <end position="386"/>
    </location>
</feature>
<evidence type="ECO:0000259" key="5">
    <source>
        <dbReference type="Pfam" id="PF07726"/>
    </source>
</evidence>
<evidence type="ECO:0000313" key="8">
    <source>
        <dbReference type="Proteomes" id="UP000186168"/>
    </source>
</evidence>
<evidence type="ECO:0000256" key="2">
    <source>
        <dbReference type="ARBA" id="ARBA00022840"/>
    </source>
</evidence>
<dbReference type="InterPro" id="IPR011703">
    <property type="entry name" value="ATPase_AAA-3"/>
</dbReference>
<dbReference type="GO" id="GO:0016887">
    <property type="term" value="F:ATP hydrolysis activity"/>
    <property type="evidence" value="ECO:0007669"/>
    <property type="project" value="InterPro"/>
</dbReference>
<keyword evidence="2" id="KW-0067">ATP-binding</keyword>
<comment type="similarity">
    <text evidence="3">Belongs to the MoxR family.</text>
</comment>
<dbReference type="PANTHER" id="PTHR42759">
    <property type="entry name" value="MOXR FAMILY PROTEIN"/>
    <property type="match status" value="1"/>
</dbReference>
<accession>A0A1R1SHH8</accession>
<dbReference type="GeneID" id="96741657"/>
<dbReference type="EMBL" id="ASQP01000275">
    <property type="protein sequence ID" value="OMI37708.1"/>
    <property type="molecule type" value="Genomic_DNA"/>
</dbReference>
<sequence>MTTYDERASLSDLTTTAERVRRSVEGVIEGKPEVVRLSLTVLLAEGHLLLEDVPGVGKTMLAKALAKSIDCSVRRIQFTPDLLPSDITGVSVYDQQQKDFEFKPGAIFSQIVIGDEINRASPKTQSALLESMEERQVTIDGQTYELPTPFMVVATQNPIEMEGTYPLPEAQRDRFMARVSIGYPSPQAELQMLDIHGGVSPLDDLRPVAHAHEIAKLIEAVREVHVAEAVRRYAVDLVSATRNHPDLRLGASPRATLHLLRAAKAAAALAGRDFALPDDVQSLAVAVLAHRLLPTAQAQLNRRTAEQVVADILQRTPVPSATPRGAGPVPPGAAPMPPAGAPMPPVAGPMPPGVGQVPPGAGPMPPVAGQVPPGAGPMPPAPPAPPVEYGRQPPGARKL</sequence>
<dbReference type="SUPFAM" id="SSF52540">
    <property type="entry name" value="P-loop containing nucleoside triphosphate hydrolases"/>
    <property type="match status" value="1"/>
</dbReference>
<evidence type="ECO:0000256" key="1">
    <source>
        <dbReference type="ARBA" id="ARBA00022741"/>
    </source>
</evidence>
<protein>
    <submittedName>
        <fullName evidence="7">Putative regulatory protein</fullName>
    </submittedName>
</protein>
<feature type="domain" description="ChlI/MoxR AAA lid" evidence="6">
    <location>
        <begin position="240"/>
        <end position="312"/>
    </location>
</feature>
<dbReference type="Gene3D" id="3.40.50.300">
    <property type="entry name" value="P-loop containing nucleotide triphosphate hydrolases"/>
    <property type="match status" value="1"/>
</dbReference>
<evidence type="ECO:0000256" key="3">
    <source>
        <dbReference type="ARBA" id="ARBA00061607"/>
    </source>
</evidence>
<keyword evidence="1" id="KW-0547">Nucleotide-binding</keyword>
<evidence type="ECO:0000259" key="6">
    <source>
        <dbReference type="Pfam" id="PF17863"/>
    </source>
</evidence>
<dbReference type="InterPro" id="IPR050764">
    <property type="entry name" value="CbbQ/NirQ/NorQ/GpvN"/>
</dbReference>
<dbReference type="InterPro" id="IPR027417">
    <property type="entry name" value="P-loop_NTPase"/>
</dbReference>
<dbReference type="GO" id="GO:0005524">
    <property type="term" value="F:ATP binding"/>
    <property type="evidence" value="ECO:0007669"/>
    <property type="project" value="UniProtKB-KW"/>
</dbReference>